<protein>
    <recommendedName>
        <fullName evidence="4">Peroxisome assembly protein 22</fullName>
    </recommendedName>
</protein>
<sequence length="201" mass="22164">MARKPLLEVLWQSMTTSNVWLFFAAAVGVVSFYVFLMKNAPGGGRRETPGVPGSKTGKPSLVQQMRQQQFKGHRLCVAWEVLAEHGQWREHAKATLMALARDMEVYVMCRINCKEEKDAVLAMLAEVPGLVRHRILFCETAKGYESFCRQIKPTVVVTHNEAQASFLSTVLPNVALVGAKVPGTAVTCISSIQELSQQCAA</sequence>
<keyword evidence="1" id="KW-1133">Transmembrane helix</keyword>
<dbReference type="PANTHER" id="PTHR34126:SF1">
    <property type="entry name" value="PEROXISOME BIOGENESIS PROTEIN 22"/>
    <property type="match status" value="1"/>
</dbReference>
<proteinExistence type="predicted"/>
<accession>A0A3R7N8Z0</accession>
<feature type="transmembrane region" description="Helical" evidence="1">
    <location>
        <begin position="20"/>
        <end position="36"/>
    </location>
</feature>
<reference evidence="2 3" key="1">
    <citation type="journal article" date="2018" name="BMC Genomics">
        <title>Genomic comparison of Trypanosoma conorhini and Trypanosoma rangeli to Trypanosoma cruzi strains of high and low virulence.</title>
        <authorList>
            <person name="Bradwell K.R."/>
            <person name="Koparde V.N."/>
            <person name="Matveyev A.V."/>
            <person name="Serrano M.G."/>
            <person name="Alves J.M."/>
            <person name="Parikh H."/>
            <person name="Huang B."/>
            <person name="Lee V."/>
            <person name="Espinosa-Alvarez O."/>
            <person name="Ortiz P.A."/>
            <person name="Costa-Martins A.G."/>
            <person name="Teixeira M.M."/>
            <person name="Buck G.A."/>
        </authorList>
    </citation>
    <scope>NUCLEOTIDE SEQUENCE [LARGE SCALE GENOMIC DNA]</scope>
    <source>
        <strain evidence="2 3">025E</strain>
    </source>
</reference>
<dbReference type="GO" id="GO:0007031">
    <property type="term" value="P:peroxisome organization"/>
    <property type="evidence" value="ECO:0007669"/>
    <property type="project" value="InterPro"/>
</dbReference>
<keyword evidence="3" id="KW-1185">Reference proteome</keyword>
<dbReference type="AlphaFoldDB" id="A0A3R7N8Z0"/>
<dbReference type="RefSeq" id="XP_029227299.1">
    <property type="nucleotide sequence ID" value="XM_029372652.1"/>
</dbReference>
<evidence type="ECO:0000256" key="1">
    <source>
        <dbReference type="SAM" id="Phobius"/>
    </source>
</evidence>
<evidence type="ECO:0000313" key="2">
    <source>
        <dbReference type="EMBL" id="RNF14866.1"/>
    </source>
</evidence>
<comment type="caution">
    <text evidence="2">The sequence shown here is derived from an EMBL/GenBank/DDBJ whole genome shotgun (WGS) entry which is preliminary data.</text>
</comment>
<keyword evidence="1" id="KW-0812">Transmembrane</keyword>
<dbReference type="InterPro" id="IPR037485">
    <property type="entry name" value="PEX22"/>
</dbReference>
<dbReference type="EMBL" id="MKKU01000347">
    <property type="protein sequence ID" value="RNF14866.1"/>
    <property type="molecule type" value="Genomic_DNA"/>
</dbReference>
<dbReference type="PANTHER" id="PTHR34126">
    <property type="entry name" value="PEROXISOME BIOGENESIS PROTEIN 22"/>
    <property type="match status" value="1"/>
</dbReference>
<dbReference type="OrthoDB" id="77656at2759"/>
<organism evidence="2 3">
    <name type="scientific">Trypanosoma conorhini</name>
    <dbReference type="NCBI Taxonomy" id="83891"/>
    <lineage>
        <taxon>Eukaryota</taxon>
        <taxon>Discoba</taxon>
        <taxon>Euglenozoa</taxon>
        <taxon>Kinetoplastea</taxon>
        <taxon>Metakinetoplastina</taxon>
        <taxon>Trypanosomatida</taxon>
        <taxon>Trypanosomatidae</taxon>
        <taxon>Trypanosoma</taxon>
    </lineage>
</organism>
<gene>
    <name evidence="2" type="ORF">Tco025E_05760</name>
</gene>
<dbReference type="GeneID" id="40319371"/>
<keyword evidence="1" id="KW-0472">Membrane</keyword>
<evidence type="ECO:0000313" key="3">
    <source>
        <dbReference type="Proteomes" id="UP000284403"/>
    </source>
</evidence>
<evidence type="ECO:0008006" key="4">
    <source>
        <dbReference type="Google" id="ProtNLM"/>
    </source>
</evidence>
<dbReference type="Proteomes" id="UP000284403">
    <property type="component" value="Unassembled WGS sequence"/>
</dbReference>
<dbReference type="Pfam" id="PF22978">
    <property type="entry name" value="HAD_Pex22"/>
    <property type="match status" value="1"/>
</dbReference>
<name>A0A3R7N8Z0_9TRYP</name>